<dbReference type="VEuPathDB" id="FungiDB:H257_12030"/>
<feature type="coiled-coil region" evidence="1">
    <location>
        <begin position="155"/>
        <end position="202"/>
    </location>
</feature>
<dbReference type="AlphaFoldDB" id="A0A3R6XES6"/>
<keyword evidence="1" id="KW-0175">Coiled coil</keyword>
<dbReference type="Proteomes" id="UP000285712">
    <property type="component" value="Unassembled WGS sequence"/>
</dbReference>
<proteinExistence type="predicted"/>
<evidence type="ECO:0000313" key="6">
    <source>
        <dbReference type="Proteomes" id="UP000285712"/>
    </source>
</evidence>
<name>A0A3R6XES6_APHAT</name>
<evidence type="ECO:0000313" key="5">
    <source>
        <dbReference type="Proteomes" id="UP000285430"/>
    </source>
</evidence>
<comment type="caution">
    <text evidence="4">The sequence shown here is derived from an EMBL/GenBank/DDBJ whole genome shotgun (WGS) entry which is preliminary data.</text>
</comment>
<organism evidence="4 5">
    <name type="scientific">Aphanomyces astaci</name>
    <name type="common">Crayfish plague agent</name>
    <dbReference type="NCBI Taxonomy" id="112090"/>
    <lineage>
        <taxon>Eukaryota</taxon>
        <taxon>Sar</taxon>
        <taxon>Stramenopiles</taxon>
        <taxon>Oomycota</taxon>
        <taxon>Saprolegniomycetes</taxon>
        <taxon>Saprolegniales</taxon>
        <taxon>Verrucalvaceae</taxon>
        <taxon>Aphanomyces</taxon>
    </lineage>
</organism>
<evidence type="ECO:0000313" key="3">
    <source>
        <dbReference type="EMBL" id="RHY94864.1"/>
    </source>
</evidence>
<gene>
    <name evidence="3" type="ORF">DYB35_003734</name>
    <name evidence="4" type="ORF">DYB37_003357</name>
</gene>
<evidence type="ECO:0000256" key="1">
    <source>
        <dbReference type="SAM" id="Coils"/>
    </source>
</evidence>
<dbReference type="EMBL" id="QUTH01003355">
    <property type="protein sequence ID" value="RHZ19927.1"/>
    <property type="molecule type" value="Genomic_DNA"/>
</dbReference>
<accession>A0A3R6XES6</accession>
<sequence>MAHLAHMHESMRLMAEEREISENSGMFKHWARDNGEKERRYAQEIVRPRLPCSLISFLLEHHSLVALAEQCAALDEQNYELATQLALYSSLPSTIPDAQRMLDSMQADLMHLEAPKQLFTRGRVAFYTFIAFGPGTMTGLYLHSLKLEMENDNQAAKLIAMMKAQEEVLEEERKEAAILTQMQKVQANLQLLHSRMRALEETVTGHSTIDPLADILPTSTDTLDGDDASNDNSDQHDDTSLVATIQAAARQWWEDEHMQEKVDAWYAYLWEDDELDEFFSLDAWKAKALAWWSGEESSKPPSLHASALLQTVEQWATIDGTLSWLQNKDVIRAKLQETVAQGREAREVALAKEVAAKKEAEIKRQRKVLSKLERMKDQSGIEARTSGANATRIQKDFEVLKKHD</sequence>
<dbReference type="VEuPathDB" id="FungiDB:H257_12029"/>
<feature type="region of interest" description="Disordered" evidence="2">
    <location>
        <begin position="216"/>
        <end position="239"/>
    </location>
</feature>
<evidence type="ECO:0000256" key="2">
    <source>
        <dbReference type="SAM" id="MobiDB-lite"/>
    </source>
</evidence>
<dbReference type="Proteomes" id="UP000285430">
    <property type="component" value="Unassembled WGS sequence"/>
</dbReference>
<dbReference type="EMBL" id="QUTG01002751">
    <property type="protein sequence ID" value="RHY94864.1"/>
    <property type="molecule type" value="Genomic_DNA"/>
</dbReference>
<reference evidence="5 6" key="1">
    <citation type="submission" date="2018-08" db="EMBL/GenBank/DDBJ databases">
        <title>Aphanomyces genome sequencing and annotation.</title>
        <authorList>
            <person name="Minardi D."/>
            <person name="Oidtmann B."/>
            <person name="Van Der Giezen M."/>
            <person name="Studholme D.J."/>
        </authorList>
    </citation>
    <scope>NUCLEOTIDE SEQUENCE [LARGE SCALE GENOMIC DNA]</scope>
    <source>
        <strain evidence="4 5">Da</strain>
        <strain evidence="3 6">Sv</strain>
    </source>
</reference>
<evidence type="ECO:0000313" key="4">
    <source>
        <dbReference type="EMBL" id="RHZ19927.1"/>
    </source>
</evidence>
<protein>
    <submittedName>
        <fullName evidence="4">Uncharacterized protein</fullName>
    </submittedName>
</protein>